<dbReference type="SUPFAM" id="SSF51905">
    <property type="entry name" value="FAD/NAD(P)-binding domain"/>
    <property type="match status" value="1"/>
</dbReference>
<dbReference type="PANTHER" id="PTHR43004">
    <property type="entry name" value="TRK SYSTEM POTASSIUM UPTAKE PROTEIN"/>
    <property type="match status" value="1"/>
</dbReference>
<evidence type="ECO:0000256" key="3">
    <source>
        <dbReference type="ARBA" id="ARBA00022827"/>
    </source>
</evidence>
<dbReference type="InterPro" id="IPR036188">
    <property type="entry name" value="FAD/NAD-bd_sf"/>
</dbReference>
<evidence type="ECO:0000313" key="6">
    <source>
        <dbReference type="Proteomes" id="UP000823823"/>
    </source>
</evidence>
<dbReference type="Gene3D" id="3.50.50.60">
    <property type="entry name" value="FAD/NAD(P)-binding domain"/>
    <property type="match status" value="1"/>
</dbReference>
<evidence type="ECO:0000256" key="1">
    <source>
        <dbReference type="ARBA" id="ARBA00001974"/>
    </source>
</evidence>
<dbReference type="GO" id="GO:0071949">
    <property type="term" value="F:FAD binding"/>
    <property type="evidence" value="ECO:0007669"/>
    <property type="project" value="InterPro"/>
</dbReference>
<comment type="cofactor">
    <cofactor evidence="1">
        <name>FAD</name>
        <dbReference type="ChEBI" id="CHEBI:57692"/>
    </cofactor>
</comment>
<reference evidence="5" key="1">
    <citation type="journal article" date="2021" name="PeerJ">
        <title>Extensive microbial diversity within the chicken gut microbiome revealed by metagenomics and culture.</title>
        <authorList>
            <person name="Gilroy R."/>
            <person name="Ravi A."/>
            <person name="Getino M."/>
            <person name="Pursley I."/>
            <person name="Horton D.L."/>
            <person name="Alikhan N.F."/>
            <person name="Baker D."/>
            <person name="Gharbi K."/>
            <person name="Hall N."/>
            <person name="Watson M."/>
            <person name="Adriaenssens E.M."/>
            <person name="Foster-Nyarko E."/>
            <person name="Jarju S."/>
            <person name="Secka A."/>
            <person name="Antonio M."/>
            <person name="Oren A."/>
            <person name="Chaudhuri R.R."/>
            <person name="La Ragione R."/>
            <person name="Hildebrand F."/>
            <person name="Pallen M.J."/>
        </authorList>
    </citation>
    <scope>NUCLEOTIDE SEQUENCE</scope>
    <source>
        <strain evidence="5">ChiHjej13B12-24818</strain>
    </source>
</reference>
<keyword evidence="3" id="KW-0274">FAD</keyword>
<gene>
    <name evidence="5" type="ORF">H9786_08210</name>
</gene>
<dbReference type="Gene3D" id="3.30.70.2450">
    <property type="match status" value="1"/>
</dbReference>
<dbReference type="Pfam" id="PF01494">
    <property type="entry name" value="FAD_binding_3"/>
    <property type="match status" value="1"/>
</dbReference>
<keyword evidence="2" id="KW-0285">Flavoprotein</keyword>
<name>A0A9D2LDE8_9MICO</name>
<protein>
    <submittedName>
        <fullName evidence="5">FAD-dependent monooxygenase</fullName>
    </submittedName>
</protein>
<keyword evidence="5" id="KW-0560">Oxidoreductase</keyword>
<dbReference type="Proteomes" id="UP000823823">
    <property type="component" value="Unassembled WGS sequence"/>
</dbReference>
<organism evidence="5 6">
    <name type="scientific">Candidatus Brachybacterium merdavium</name>
    <dbReference type="NCBI Taxonomy" id="2838513"/>
    <lineage>
        <taxon>Bacteria</taxon>
        <taxon>Bacillati</taxon>
        <taxon>Actinomycetota</taxon>
        <taxon>Actinomycetes</taxon>
        <taxon>Micrococcales</taxon>
        <taxon>Dermabacteraceae</taxon>
        <taxon>Brachybacterium</taxon>
    </lineage>
</organism>
<evidence type="ECO:0000313" key="5">
    <source>
        <dbReference type="EMBL" id="HJB10500.1"/>
    </source>
</evidence>
<comment type="caution">
    <text evidence="5">The sequence shown here is derived from an EMBL/GenBank/DDBJ whole genome shotgun (WGS) entry which is preliminary data.</text>
</comment>
<dbReference type="AlphaFoldDB" id="A0A9D2LDE8"/>
<dbReference type="EMBL" id="DWZH01000060">
    <property type="protein sequence ID" value="HJB10500.1"/>
    <property type="molecule type" value="Genomic_DNA"/>
</dbReference>
<dbReference type="InterPro" id="IPR002938">
    <property type="entry name" value="FAD-bd"/>
</dbReference>
<evidence type="ECO:0000259" key="4">
    <source>
        <dbReference type="Pfam" id="PF01494"/>
    </source>
</evidence>
<reference evidence="5" key="2">
    <citation type="submission" date="2021-04" db="EMBL/GenBank/DDBJ databases">
        <authorList>
            <person name="Gilroy R."/>
        </authorList>
    </citation>
    <scope>NUCLEOTIDE SEQUENCE</scope>
    <source>
        <strain evidence="5">ChiHjej13B12-24818</strain>
    </source>
</reference>
<dbReference type="InterPro" id="IPR050641">
    <property type="entry name" value="RIFMO-like"/>
</dbReference>
<dbReference type="GO" id="GO:0016709">
    <property type="term" value="F:oxidoreductase activity, acting on paired donors, with incorporation or reduction of molecular oxygen, NAD(P)H as one donor, and incorporation of one atom of oxygen"/>
    <property type="evidence" value="ECO:0007669"/>
    <property type="project" value="UniProtKB-ARBA"/>
</dbReference>
<accession>A0A9D2LDE8</accession>
<dbReference type="PRINTS" id="PR00420">
    <property type="entry name" value="RNGMNOXGNASE"/>
</dbReference>
<proteinExistence type="predicted"/>
<sequence>MTTDDVPLDELPLIEADVLVVGAGPTGLMAALVLARRGLRAEVIDSKAGPTRESRAIVVQARSMEIYDQLGLAEQVRDGAQPAIGLQLRPTTDRGAVDFAHVQSGWTSYPGVQIFEQSRTEEMLSSALAAEGRPVRWGHRLVALHEGAEEADEGVDARILGPGGSSRIRARWCIGADGASSTVRHLLGLPFEGVTDDATFCVADLRGVTGLPDDRLSARFGKESFAIIFPLGSGGHARLICLSPTDSPDQQEVLAAARADLGLTWTSVDWFSAYRVHHRIASHFRMGPTFLAGDAAHVHSPLGGQGMNTGLQDSHHLANLLADVARGRLAPAALERYERERLPVARKLIAVTDRAFGLIARPGRGVALLRRGFSGAFAGLVPTVLSSPLGRRLGGLLGQYRIRYRAVPKGQRPPRWAADPAVGLRLPPTADNRDSLRSLGWQLHTYGYGHGTDRPVVPDWVEGPSAFGADVRGRLRSDRLYLVRPDGFVAASFPLHAGATATAEVAEALAAYDVIG</sequence>
<dbReference type="PANTHER" id="PTHR43004:SF19">
    <property type="entry name" value="BINDING MONOOXYGENASE, PUTATIVE (JCVI)-RELATED"/>
    <property type="match status" value="1"/>
</dbReference>
<feature type="domain" description="FAD-binding" evidence="4">
    <location>
        <begin position="15"/>
        <end position="350"/>
    </location>
</feature>
<keyword evidence="5" id="KW-0503">Monooxygenase</keyword>
<evidence type="ECO:0000256" key="2">
    <source>
        <dbReference type="ARBA" id="ARBA00022630"/>
    </source>
</evidence>